<dbReference type="Pfam" id="PF00400">
    <property type="entry name" value="WD40"/>
    <property type="match status" value="6"/>
</dbReference>
<dbReference type="CDD" id="cd00200">
    <property type="entry name" value="WD40"/>
    <property type="match status" value="1"/>
</dbReference>
<dbReference type="InterPro" id="IPR001680">
    <property type="entry name" value="WD40_rpt"/>
</dbReference>
<dbReference type="PANTHER" id="PTHR19849:SF0">
    <property type="entry name" value="PHOSPHOLIPASE A-2-ACTIVATING PROTEIN"/>
    <property type="match status" value="1"/>
</dbReference>
<feature type="region of interest" description="Disordered" evidence="5">
    <location>
        <begin position="244"/>
        <end position="349"/>
    </location>
</feature>
<keyword evidence="8" id="KW-1185">Reference proteome</keyword>
<dbReference type="PROSITE" id="PS50294">
    <property type="entry name" value="WD_REPEATS_REGION"/>
    <property type="match status" value="3"/>
</dbReference>
<feature type="region of interest" description="Disordered" evidence="5">
    <location>
        <begin position="684"/>
        <end position="733"/>
    </location>
</feature>
<feature type="domain" description="F-box" evidence="6">
    <location>
        <begin position="420"/>
        <end position="467"/>
    </location>
</feature>
<dbReference type="GO" id="GO:0010992">
    <property type="term" value="P:ubiquitin recycling"/>
    <property type="evidence" value="ECO:0007669"/>
    <property type="project" value="TreeGrafter"/>
</dbReference>
<feature type="compositionally biased region" description="Low complexity" evidence="5">
    <location>
        <begin position="261"/>
        <end position="286"/>
    </location>
</feature>
<feature type="region of interest" description="Disordered" evidence="5">
    <location>
        <begin position="1"/>
        <end position="122"/>
    </location>
</feature>
<dbReference type="SMART" id="SM00256">
    <property type="entry name" value="FBOX"/>
    <property type="match status" value="1"/>
</dbReference>
<dbReference type="SUPFAM" id="SSF50978">
    <property type="entry name" value="WD40 repeat-like"/>
    <property type="match status" value="1"/>
</dbReference>
<feature type="compositionally biased region" description="Low complexity" evidence="5">
    <location>
        <begin position="295"/>
        <end position="312"/>
    </location>
</feature>
<keyword evidence="1" id="KW-0963">Cytoplasm</keyword>
<dbReference type="AlphaFoldDB" id="A0A068SF38"/>
<dbReference type="InterPro" id="IPR001810">
    <property type="entry name" value="F-box_dom"/>
</dbReference>
<dbReference type="GO" id="GO:0005737">
    <property type="term" value="C:cytoplasm"/>
    <property type="evidence" value="ECO:0007669"/>
    <property type="project" value="TreeGrafter"/>
</dbReference>
<reference evidence="7" key="1">
    <citation type="submission" date="2013-08" db="EMBL/GenBank/DDBJ databases">
        <title>Gene expansion shapes genome architecture in the human pathogen Lichtheimia corymbifera: an evolutionary genomics analysis in the ancient terrestrial Mucorales (Mucoromycotina).</title>
        <authorList>
            <person name="Schwartze V.U."/>
            <person name="Winter S."/>
            <person name="Shelest E."/>
            <person name="Marcet-Houben M."/>
            <person name="Horn F."/>
            <person name="Wehner S."/>
            <person name="Hoffmann K."/>
            <person name="Riege K."/>
            <person name="Sammeth M."/>
            <person name="Nowrousian M."/>
            <person name="Valiante V."/>
            <person name="Linde J."/>
            <person name="Jacobsen I.D."/>
            <person name="Marz M."/>
            <person name="Brakhage A.A."/>
            <person name="Gabaldon T."/>
            <person name="Bocker S."/>
            <person name="Voigt K."/>
        </authorList>
    </citation>
    <scope>NUCLEOTIDE SEQUENCE [LARGE SCALE GENOMIC DNA]</scope>
    <source>
        <strain evidence="7">FSU 9682</strain>
    </source>
</reference>
<dbReference type="Pfam" id="PF12937">
    <property type="entry name" value="F-box-like"/>
    <property type="match status" value="1"/>
</dbReference>
<evidence type="ECO:0000259" key="6">
    <source>
        <dbReference type="PROSITE" id="PS50181"/>
    </source>
</evidence>
<dbReference type="InterPro" id="IPR020472">
    <property type="entry name" value="WD40_PAC1"/>
</dbReference>
<evidence type="ECO:0000256" key="5">
    <source>
        <dbReference type="SAM" id="MobiDB-lite"/>
    </source>
</evidence>
<feature type="compositionally biased region" description="Polar residues" evidence="5">
    <location>
        <begin position="12"/>
        <end position="31"/>
    </location>
</feature>
<feature type="repeat" description="WD" evidence="4">
    <location>
        <begin position="823"/>
        <end position="862"/>
    </location>
</feature>
<dbReference type="Gene3D" id="1.20.1280.50">
    <property type="match status" value="1"/>
</dbReference>
<dbReference type="PANTHER" id="PTHR19849">
    <property type="entry name" value="PHOSPHOLIPASE A-2-ACTIVATING PROTEIN"/>
    <property type="match status" value="1"/>
</dbReference>
<dbReference type="InterPro" id="IPR019775">
    <property type="entry name" value="WD40_repeat_CS"/>
</dbReference>
<dbReference type="Proteomes" id="UP000027586">
    <property type="component" value="Unassembled WGS sequence"/>
</dbReference>
<feature type="repeat" description="WD" evidence="4">
    <location>
        <begin position="741"/>
        <end position="780"/>
    </location>
</feature>
<feature type="repeat" description="WD" evidence="4">
    <location>
        <begin position="561"/>
        <end position="600"/>
    </location>
</feature>
<dbReference type="Gene3D" id="2.130.10.10">
    <property type="entry name" value="YVTN repeat-like/Quinoprotein amine dehydrogenase"/>
    <property type="match status" value="1"/>
</dbReference>
<feature type="region of interest" description="Disordered" evidence="5">
    <location>
        <begin position="209"/>
        <end position="230"/>
    </location>
</feature>
<dbReference type="GO" id="GO:0051301">
    <property type="term" value="P:cell division"/>
    <property type="evidence" value="ECO:0007669"/>
    <property type="project" value="UniProtKB-KW"/>
</dbReference>
<keyword evidence="7" id="KW-0132">Cell division</keyword>
<dbReference type="GO" id="GO:0043130">
    <property type="term" value="F:ubiquitin binding"/>
    <property type="evidence" value="ECO:0007669"/>
    <property type="project" value="TreeGrafter"/>
</dbReference>
<organism evidence="7 8">
    <name type="scientific">Lichtheimia corymbifera JMRC:FSU:9682</name>
    <dbReference type="NCBI Taxonomy" id="1263082"/>
    <lineage>
        <taxon>Eukaryota</taxon>
        <taxon>Fungi</taxon>
        <taxon>Fungi incertae sedis</taxon>
        <taxon>Mucoromycota</taxon>
        <taxon>Mucoromycotina</taxon>
        <taxon>Mucoromycetes</taxon>
        <taxon>Mucorales</taxon>
        <taxon>Lichtheimiaceae</taxon>
        <taxon>Lichtheimia</taxon>
    </lineage>
</organism>
<dbReference type="GO" id="GO:0043161">
    <property type="term" value="P:proteasome-mediated ubiquitin-dependent protein catabolic process"/>
    <property type="evidence" value="ECO:0007669"/>
    <property type="project" value="TreeGrafter"/>
</dbReference>
<dbReference type="SUPFAM" id="SSF81383">
    <property type="entry name" value="F-box domain"/>
    <property type="match status" value="1"/>
</dbReference>
<feature type="compositionally biased region" description="Basic residues" evidence="5">
    <location>
        <begin position="684"/>
        <end position="700"/>
    </location>
</feature>
<feature type="repeat" description="WD" evidence="4">
    <location>
        <begin position="625"/>
        <end position="654"/>
    </location>
</feature>
<dbReference type="PROSITE" id="PS00678">
    <property type="entry name" value="WD_REPEATS_1"/>
    <property type="match status" value="3"/>
</dbReference>
<keyword evidence="3" id="KW-0677">Repeat</keyword>
<feature type="compositionally biased region" description="Polar residues" evidence="5">
    <location>
        <begin position="338"/>
        <end position="349"/>
    </location>
</feature>
<evidence type="ECO:0000313" key="7">
    <source>
        <dbReference type="EMBL" id="CDH60585.1"/>
    </source>
</evidence>
<protein>
    <submittedName>
        <fullName evidence="7">Cell division control protein</fullName>
    </submittedName>
</protein>
<feature type="compositionally biased region" description="Polar residues" evidence="5">
    <location>
        <begin position="59"/>
        <end position="80"/>
    </location>
</feature>
<evidence type="ECO:0000256" key="2">
    <source>
        <dbReference type="ARBA" id="ARBA00022574"/>
    </source>
</evidence>
<feature type="repeat" description="WD" evidence="4">
    <location>
        <begin position="781"/>
        <end position="822"/>
    </location>
</feature>
<evidence type="ECO:0000256" key="3">
    <source>
        <dbReference type="ARBA" id="ARBA00022737"/>
    </source>
</evidence>
<dbReference type="InterPro" id="IPR036047">
    <property type="entry name" value="F-box-like_dom_sf"/>
</dbReference>
<evidence type="ECO:0000313" key="8">
    <source>
        <dbReference type="Proteomes" id="UP000027586"/>
    </source>
</evidence>
<gene>
    <name evidence="7" type="ORF">LCOR_11367.1</name>
</gene>
<dbReference type="GO" id="GO:0005634">
    <property type="term" value="C:nucleus"/>
    <property type="evidence" value="ECO:0007669"/>
    <property type="project" value="TreeGrafter"/>
</dbReference>
<sequence length="940" mass="103521">MGSHPFPLGAMQLTSPLPSQSAIPEHASTSMGGNHNANESGSSSSNSNNNNNGGDTDMLPNNQYHSTTSSNGGHHNQTSSSDDKDDQVIPYPDAMARFKPTTATTITTSPGDLPTPTTRRGPSIQRLPLIFNAPNGDDNIYPLARTPTPLRLQRIPFTCQAIQGVFEETVLADDSLAVQVSAQRRTNQSPRKRPVSWFSSEEDWDNVARSSKRTETVCSSPSSRKMNTMDQVQEDQHMAAASFVPSTSSSLGNNTHHHHSSSSGYATTSNTTATPGDATTTTTTTTIENLGVMDSPNSALPSPSLSPVSALATDDDLWPTPSDSSPTNMEEETIPNGAATTITDDNNIDAHSTTTYTNNNNNNNNALLPPTSLCTNDILDTYTQLPNDNVRQYLLLHLLRRSNKTTLRLAHSAINDVLRTDIVGRLPSHLQRRILSLLDVPVLCRCLAVSRQWQEIIDGDAELWRLKIEEAGYQITQEEQVEQQNEEMMNRGAYGYKRIYQRHLRIQLNWRHNRAHRMQLTGHSSNVVTCLQFDEDKIITASDDQTANLYDIRTGRLIRTFYGHEGGVWALQYVGNTLVTGATDRTIRVWDIDTGLCRHVFHGHSGTVRCLTIVMPIKNPNTGRYEPQQPLIVSGSRDYSVRVWDLPQSTNITTTTTTISGVQHKEDATTTATTTNNDSYLLRRSRNKNKRRSTMSRLSRRLPQDETAGAAAIVPDTTDLPMTTPSSSSSSSENTIHVHVLLGHRDAVRALAAHGNTLVSGSYDGSVRIWHLEQGRCLHQLSGHTSKVYSVVIDPKRNRCISGSMDSYVRIWNLETGACEHVLGGHTALVGLLGLSTSHLVSAAADQSLRVWSPETGDRQHILLGHEGAITSFQHDNQKVISGSDGGIKMWDIKTGKLMHNLVNNVSGVWRVAFDERRCIAAVKGDDDVTRLEVFDYDVY</sequence>
<name>A0A068SF38_9FUNG</name>
<accession>A0A068SF38</accession>
<dbReference type="VEuPathDB" id="FungiDB:LCOR_11367.1"/>
<comment type="caution">
    <text evidence="7">The sequence shown here is derived from an EMBL/GenBank/DDBJ whole genome shotgun (WGS) entry which is preliminary data.</text>
</comment>
<keyword evidence="7" id="KW-0131">Cell cycle</keyword>
<evidence type="ECO:0000256" key="4">
    <source>
        <dbReference type="PROSITE-ProRule" id="PRU00221"/>
    </source>
</evidence>
<dbReference type="OrthoDB" id="190105at2759"/>
<dbReference type="InterPro" id="IPR015943">
    <property type="entry name" value="WD40/YVTN_repeat-like_dom_sf"/>
</dbReference>
<dbReference type="PROSITE" id="PS50082">
    <property type="entry name" value="WD_REPEATS_2"/>
    <property type="match status" value="6"/>
</dbReference>
<dbReference type="PROSITE" id="PS50181">
    <property type="entry name" value="FBOX"/>
    <property type="match status" value="1"/>
</dbReference>
<dbReference type="STRING" id="1263082.A0A068SF38"/>
<dbReference type="EMBL" id="CBTN010000098">
    <property type="protein sequence ID" value="CDH60585.1"/>
    <property type="molecule type" value="Genomic_DNA"/>
</dbReference>
<dbReference type="PRINTS" id="PR00320">
    <property type="entry name" value="GPROTEINBRPT"/>
</dbReference>
<keyword evidence="2 4" id="KW-0853">WD repeat</keyword>
<proteinExistence type="predicted"/>
<dbReference type="InterPro" id="IPR036322">
    <property type="entry name" value="WD40_repeat_dom_sf"/>
</dbReference>
<dbReference type="SMART" id="SM00320">
    <property type="entry name" value="WD40"/>
    <property type="match status" value="8"/>
</dbReference>
<feature type="compositionally biased region" description="Low complexity" evidence="5">
    <location>
        <begin position="32"/>
        <end position="54"/>
    </location>
</feature>
<feature type="compositionally biased region" description="Polar residues" evidence="5">
    <location>
        <begin position="216"/>
        <end position="230"/>
    </location>
</feature>
<feature type="repeat" description="WD" evidence="4">
    <location>
        <begin position="863"/>
        <end position="901"/>
    </location>
</feature>
<evidence type="ECO:0000256" key="1">
    <source>
        <dbReference type="ARBA" id="ARBA00022490"/>
    </source>
</evidence>